<name>A6YFD1_9ANNE</name>
<keyword evidence="2" id="KW-0496">Mitochondrion</keyword>
<gene>
    <name evidence="2" type="primary">ATP8</name>
</gene>
<feature type="transmembrane region" description="Helical" evidence="1">
    <location>
        <begin position="6"/>
        <end position="24"/>
    </location>
</feature>
<protein>
    <submittedName>
        <fullName evidence="2">ATP synthase F0 subunit 8</fullName>
    </submittedName>
</protein>
<dbReference type="CTD" id="4509"/>
<proteinExistence type="predicted"/>
<reference evidence="2" key="1">
    <citation type="submission" date="2007-02" db="EMBL/GenBank/DDBJ databases">
        <title>Complete sequence analysis of the mitochondrial genome in the earthworm, Perionyx excavatus.</title>
        <authorList>
            <person name="Kim D.W."/>
            <person name="Lee K.S."/>
            <person name="Jee S.H."/>
            <person name="Seo S.B."/>
            <person name="Park S.C."/>
            <person name="Choo J.K."/>
        </authorList>
    </citation>
    <scope>NUCLEOTIDE SEQUENCE</scope>
</reference>
<keyword evidence="1" id="KW-1133">Transmembrane helix</keyword>
<dbReference type="EMBL" id="EF494507">
    <property type="protein sequence ID" value="ABQ01582.1"/>
    <property type="molecule type" value="Genomic_DNA"/>
</dbReference>
<geneLocation type="mitochondrion" evidence="2"/>
<keyword evidence="1" id="KW-0472">Membrane</keyword>
<keyword evidence="1" id="KW-0812">Transmembrane</keyword>
<organism evidence="2">
    <name type="scientific">Perionyx excavatus</name>
    <name type="common">compost worm</name>
    <dbReference type="NCBI Taxonomy" id="168854"/>
    <lineage>
        <taxon>Eukaryota</taxon>
        <taxon>Metazoa</taxon>
        <taxon>Spiralia</taxon>
        <taxon>Lophotrochozoa</taxon>
        <taxon>Annelida</taxon>
        <taxon>Clitellata</taxon>
        <taxon>Oligochaeta</taxon>
        <taxon>Crassiclitellata</taxon>
        <taxon>Megascolecida</taxon>
        <taxon>Megascolecidae</taxon>
        <taxon>Perionyx</taxon>
    </lineage>
</organism>
<sequence>MPHLSPMSWLAAIISFWLILLIFASNGWWSNSHTFDADVTHHAKFSQKFWSWT</sequence>
<dbReference type="RefSeq" id="YP_001315145.1">
    <property type="nucleotide sequence ID" value="NC_009631.1"/>
</dbReference>
<dbReference type="GeneID" id="5309990"/>
<accession>A6YFD1</accession>
<dbReference type="AlphaFoldDB" id="A6YFD1"/>
<evidence type="ECO:0000256" key="1">
    <source>
        <dbReference type="SAM" id="Phobius"/>
    </source>
</evidence>
<evidence type="ECO:0000313" key="2">
    <source>
        <dbReference type="EMBL" id="ABQ01582.1"/>
    </source>
</evidence>